<dbReference type="Pfam" id="PF00004">
    <property type="entry name" value="AAA"/>
    <property type="match status" value="1"/>
</dbReference>
<dbReference type="EMBL" id="JAQQWM010000008">
    <property type="protein sequence ID" value="KAK8053197.1"/>
    <property type="molecule type" value="Genomic_DNA"/>
</dbReference>
<proteinExistence type="predicted"/>
<feature type="domain" description="ATPase AAA-type core" evidence="1">
    <location>
        <begin position="187"/>
        <end position="269"/>
    </location>
</feature>
<dbReference type="Proteomes" id="UP001446871">
    <property type="component" value="Unassembled WGS sequence"/>
</dbReference>
<name>A0ABR1U3B6_9PEZI</name>
<dbReference type="InterPro" id="IPR027417">
    <property type="entry name" value="P-loop_NTPase"/>
</dbReference>
<dbReference type="InterPro" id="IPR003959">
    <property type="entry name" value="ATPase_AAA_core"/>
</dbReference>
<sequence length="279" mass="31684">MAQIGDYHSAFAAWQRQPQGNRIDTDFHLLETLREVYGETHHVTRTAPSKCDLLGYAKAGHAKATTRNDIGREVTRVYRLPPSRLDESPGKLEDATYQNQFHRDAHLLYVLSPVETFTPQVSEDDPQTETDELLLASGHLWKSVQDASWDDVILDPRTKSKLQQDIQGFFDSRPTFQRLKIPWKRGVIFHGVPGNGKTLSIKALIRNLAQKTPPVQALYVRSLDSCSGPKLSMQQTFQKARRMAPCLLIFEDFDNLVANKTRRYFLNEVDGSRAMKASS</sequence>
<reference evidence="2 3" key="1">
    <citation type="submission" date="2023-01" db="EMBL/GenBank/DDBJ databases">
        <title>Analysis of 21 Apiospora genomes using comparative genomics revels a genus with tremendous synthesis potential of carbohydrate active enzymes and secondary metabolites.</title>
        <authorList>
            <person name="Sorensen T."/>
        </authorList>
    </citation>
    <scope>NUCLEOTIDE SEQUENCE [LARGE SCALE GENOMIC DNA]</scope>
    <source>
        <strain evidence="2 3">CBS 83171</strain>
    </source>
</reference>
<evidence type="ECO:0000259" key="1">
    <source>
        <dbReference type="Pfam" id="PF00004"/>
    </source>
</evidence>
<organism evidence="2 3">
    <name type="scientific">Apiospora saccharicola</name>
    <dbReference type="NCBI Taxonomy" id="335842"/>
    <lineage>
        <taxon>Eukaryota</taxon>
        <taxon>Fungi</taxon>
        <taxon>Dikarya</taxon>
        <taxon>Ascomycota</taxon>
        <taxon>Pezizomycotina</taxon>
        <taxon>Sordariomycetes</taxon>
        <taxon>Xylariomycetidae</taxon>
        <taxon>Amphisphaeriales</taxon>
        <taxon>Apiosporaceae</taxon>
        <taxon>Apiospora</taxon>
    </lineage>
</organism>
<dbReference type="Gene3D" id="3.40.50.300">
    <property type="entry name" value="P-loop containing nucleotide triphosphate hydrolases"/>
    <property type="match status" value="1"/>
</dbReference>
<evidence type="ECO:0000313" key="3">
    <source>
        <dbReference type="Proteomes" id="UP001446871"/>
    </source>
</evidence>
<dbReference type="PANTHER" id="PTHR23077:SF132">
    <property type="entry name" value="ATP-DEPENDENT ZN PROTEASE"/>
    <property type="match status" value="1"/>
</dbReference>
<comment type="caution">
    <text evidence="2">The sequence shown here is derived from an EMBL/GenBank/DDBJ whole genome shotgun (WGS) entry which is preliminary data.</text>
</comment>
<evidence type="ECO:0000313" key="2">
    <source>
        <dbReference type="EMBL" id="KAK8053197.1"/>
    </source>
</evidence>
<dbReference type="PANTHER" id="PTHR23077">
    <property type="entry name" value="AAA-FAMILY ATPASE"/>
    <property type="match status" value="1"/>
</dbReference>
<dbReference type="InterPro" id="IPR050168">
    <property type="entry name" value="AAA_ATPase_domain"/>
</dbReference>
<protein>
    <recommendedName>
        <fullName evidence="1">ATPase AAA-type core domain-containing protein</fullName>
    </recommendedName>
</protein>
<keyword evidence="3" id="KW-1185">Reference proteome</keyword>
<accession>A0ABR1U3B6</accession>
<dbReference type="SUPFAM" id="SSF52540">
    <property type="entry name" value="P-loop containing nucleoside triphosphate hydrolases"/>
    <property type="match status" value="1"/>
</dbReference>
<gene>
    <name evidence="2" type="ORF">PG996_012498</name>
</gene>